<dbReference type="Proteomes" id="UP000003178">
    <property type="component" value="Unassembled WGS sequence"/>
</dbReference>
<dbReference type="Pfam" id="PF00092">
    <property type="entry name" value="VWA"/>
    <property type="match status" value="1"/>
</dbReference>
<evidence type="ECO:0000259" key="1">
    <source>
        <dbReference type="PROSITE" id="PS50234"/>
    </source>
</evidence>
<reference evidence="2 3" key="1">
    <citation type="submission" date="2008-09" db="EMBL/GenBank/DDBJ databases">
        <authorList>
            <person name="Fulton L."/>
            <person name="Clifton S."/>
            <person name="Fulton B."/>
            <person name="Xu J."/>
            <person name="Minx P."/>
            <person name="Pepin K.H."/>
            <person name="Johnson M."/>
            <person name="Thiruvilangam P."/>
            <person name="Bhonagiri V."/>
            <person name="Nash W.E."/>
            <person name="Mardis E.R."/>
            <person name="Wilson R.K."/>
        </authorList>
    </citation>
    <scope>NUCLEOTIDE SEQUENCE [LARGE SCALE GENOMIC DNA]</scope>
    <source>
        <strain evidence="2 3">DSM 13275</strain>
    </source>
</reference>
<dbReference type="EMBL" id="ABWP01000006">
    <property type="protein sequence ID" value="EEA86197.1"/>
    <property type="molecule type" value="Genomic_DNA"/>
</dbReference>
<evidence type="ECO:0000313" key="3">
    <source>
        <dbReference type="Proteomes" id="UP000003178"/>
    </source>
</evidence>
<sequence>MGDGSMKNLTELVFIIDKSGSMSGLEGDTIDGFNSLIKKQKKEEGDALVSVVFFNDNQDVVLDRVDIKEVKELTEDDYVCMSCTALLDAVGDSIKHIRNIHKYARKEDIPEKTVFVIMTDGLENASEKYRYHDVKRLIERAKEENNWEFLFLGANIDAIGEAKNLGIEEDYAVEFCCDEKGIELNYEAVSDAVKMMRCCDEKLSGDWKRNIEKDLKDRK</sequence>
<dbReference type="PROSITE" id="PS50234">
    <property type="entry name" value="VWFA"/>
    <property type="match status" value="1"/>
</dbReference>
<comment type="caution">
    <text evidence="2">The sequence shown here is derived from an EMBL/GenBank/DDBJ whole genome shotgun (WGS) entry which is preliminary data.</text>
</comment>
<protein>
    <recommendedName>
        <fullName evidence="1">VWFA domain-containing protein</fullName>
    </recommendedName>
</protein>
<dbReference type="STRING" id="500633.CLOHIR_00119"/>
<dbReference type="InterPro" id="IPR013087">
    <property type="entry name" value="Znf_C2H2_type"/>
</dbReference>
<dbReference type="Gene3D" id="3.40.50.410">
    <property type="entry name" value="von Willebrand factor, type A domain"/>
    <property type="match status" value="1"/>
</dbReference>
<dbReference type="InterPro" id="IPR002035">
    <property type="entry name" value="VWF_A"/>
</dbReference>
<dbReference type="InterPro" id="IPR036465">
    <property type="entry name" value="vWFA_dom_sf"/>
</dbReference>
<keyword evidence="3" id="KW-1185">Reference proteome</keyword>
<feature type="domain" description="VWFA" evidence="1">
    <location>
        <begin position="11"/>
        <end position="153"/>
    </location>
</feature>
<evidence type="ECO:0000313" key="2">
    <source>
        <dbReference type="EMBL" id="EEA86197.1"/>
    </source>
</evidence>
<gene>
    <name evidence="2" type="ORF">CLOHIR_00119</name>
</gene>
<dbReference type="HOGENOM" id="CLU_080398_1_0_9"/>
<dbReference type="eggNOG" id="COG2304">
    <property type="taxonomic scope" value="Bacteria"/>
</dbReference>
<dbReference type="CDD" id="cd00198">
    <property type="entry name" value="vWFA"/>
    <property type="match status" value="1"/>
</dbReference>
<proteinExistence type="predicted"/>
<accession>B6FW70</accession>
<dbReference type="AlphaFoldDB" id="B6FW70"/>
<dbReference type="PROSITE" id="PS00028">
    <property type="entry name" value="ZINC_FINGER_C2H2_1"/>
    <property type="match status" value="1"/>
</dbReference>
<reference evidence="2 3" key="2">
    <citation type="submission" date="2008-10" db="EMBL/GenBank/DDBJ databases">
        <title>Draft genome sequence of Clostridium hiranonis (DSM 13275).</title>
        <authorList>
            <person name="Sudarsanam P."/>
            <person name="Ley R."/>
            <person name="Guruge J."/>
            <person name="Turnbaugh P.J."/>
            <person name="Mahowald M."/>
            <person name="Liep D."/>
            <person name="Gordon J."/>
        </authorList>
    </citation>
    <scope>NUCLEOTIDE SEQUENCE [LARGE SCALE GENOMIC DNA]</scope>
    <source>
        <strain evidence="2 3">DSM 13275</strain>
    </source>
</reference>
<dbReference type="SUPFAM" id="SSF53300">
    <property type="entry name" value="vWA-like"/>
    <property type="match status" value="1"/>
</dbReference>
<organism evidence="2 3">
    <name type="scientific">Peptacetobacter hiranonis (strain DSM 13275 / JCM 10541 / KCTC 15199 / TO-931)</name>
    <name type="common">Clostridium hiranonis</name>
    <dbReference type="NCBI Taxonomy" id="500633"/>
    <lineage>
        <taxon>Bacteria</taxon>
        <taxon>Bacillati</taxon>
        <taxon>Bacillota</taxon>
        <taxon>Clostridia</taxon>
        <taxon>Peptostreptococcales</taxon>
        <taxon>Peptostreptococcaceae</taxon>
        <taxon>Peptacetobacter</taxon>
    </lineage>
</organism>
<name>B6FW70_PEPHT</name>